<protein>
    <submittedName>
        <fullName evidence="1">Uncharacterized protein</fullName>
    </submittedName>
</protein>
<dbReference type="AlphaFoldDB" id="A0A127ZHM2"/>
<dbReference type="OrthoDB" id="2306919at2759"/>
<accession>A0A127ZHM2</accession>
<dbReference type="EMBL" id="LK056686">
    <property type="protein sequence ID" value="CDU25610.1"/>
    <property type="molecule type" value="Genomic_DNA"/>
</dbReference>
<sequence length="249" mass="27394">MDKRLDELSNFVDAFVAVQVTGPPPWLAKLLESVPGLPAVTVPHSRPKHAHLQGEIAAASLHPAIEACLHLINFWFVPAANGGKGSKKDAKSLDLDTCDDLPQRLQLTAHGHADLVFLASLVLKASSSKGINHDWAKGEIKKHHSATTLAENKIKLSQSTFDLDDLQLLYCQLAHSISSQSTVRCLTQLELIWLLGAMVQDFGWREYTTSDTVEALKVEFTPTYQRVDEARKSKASNMVLTPAQGQRKL</sequence>
<reference evidence="1" key="1">
    <citation type="submission" date="2014-06" db="EMBL/GenBank/DDBJ databases">
        <authorList>
            <person name="Ju J."/>
            <person name="Zhang J."/>
        </authorList>
    </citation>
    <scope>NUCLEOTIDE SEQUENCE</scope>
    <source>
        <strain evidence="1">SscI8</strain>
    </source>
</reference>
<organism evidence="1">
    <name type="scientific">Sporisorium scitamineum</name>
    <dbReference type="NCBI Taxonomy" id="49012"/>
    <lineage>
        <taxon>Eukaryota</taxon>
        <taxon>Fungi</taxon>
        <taxon>Dikarya</taxon>
        <taxon>Basidiomycota</taxon>
        <taxon>Ustilaginomycotina</taxon>
        <taxon>Ustilaginomycetes</taxon>
        <taxon>Ustilaginales</taxon>
        <taxon>Ustilaginaceae</taxon>
        <taxon>Sporisorium</taxon>
    </lineage>
</organism>
<proteinExistence type="predicted"/>
<evidence type="ECO:0000313" key="1">
    <source>
        <dbReference type="EMBL" id="CDU25610.1"/>
    </source>
</evidence>
<name>A0A127ZHM2_9BASI</name>
<gene>
    <name evidence="1" type="ORF">SPSC_05503</name>
</gene>